<dbReference type="Pfam" id="PF00730">
    <property type="entry name" value="HhH-GPD"/>
    <property type="match status" value="1"/>
</dbReference>
<dbReference type="GO" id="GO:0032357">
    <property type="term" value="F:oxidized purine DNA binding"/>
    <property type="evidence" value="ECO:0007669"/>
    <property type="project" value="TreeGrafter"/>
</dbReference>
<dbReference type="AlphaFoldDB" id="A0A172RXW2"/>
<evidence type="ECO:0000259" key="10">
    <source>
        <dbReference type="SMART" id="SM00478"/>
    </source>
</evidence>
<keyword evidence="6" id="KW-0408">Iron</keyword>
<dbReference type="GO" id="GO:0034039">
    <property type="term" value="F:8-oxo-7,8-dihydroguanine DNA N-glycosylase activity"/>
    <property type="evidence" value="ECO:0007669"/>
    <property type="project" value="TreeGrafter"/>
</dbReference>
<evidence type="ECO:0000256" key="8">
    <source>
        <dbReference type="ARBA" id="ARBA00023204"/>
    </source>
</evidence>
<keyword evidence="8" id="KW-0234">DNA repair</keyword>
<dbReference type="Proteomes" id="UP000182975">
    <property type="component" value="Unassembled WGS sequence"/>
</dbReference>
<name>A0A172RXW2_9ACTN</name>
<gene>
    <name evidence="11" type="ORF">SAMN02910314_01869</name>
</gene>
<dbReference type="GO" id="GO:0000701">
    <property type="term" value="F:purine-specific mismatch base pair DNA N-glycosylase activity"/>
    <property type="evidence" value="ECO:0007669"/>
    <property type="project" value="TreeGrafter"/>
</dbReference>
<dbReference type="RefSeq" id="WP_240480624.1">
    <property type="nucleotide sequence ID" value="NZ_CP011402.1"/>
</dbReference>
<dbReference type="Gene3D" id="1.10.1670.10">
    <property type="entry name" value="Helix-hairpin-Helix base-excision DNA repair enzymes (C-terminal)"/>
    <property type="match status" value="1"/>
</dbReference>
<keyword evidence="3" id="KW-0479">Metal-binding</keyword>
<dbReference type="CDD" id="cd00056">
    <property type="entry name" value="ENDO3c"/>
    <property type="match status" value="1"/>
</dbReference>
<dbReference type="SMART" id="SM00478">
    <property type="entry name" value="ENDO3c"/>
    <property type="match status" value="1"/>
</dbReference>
<keyword evidence="4" id="KW-0227">DNA damage</keyword>
<evidence type="ECO:0000256" key="9">
    <source>
        <dbReference type="ARBA" id="ARBA00023295"/>
    </source>
</evidence>
<evidence type="ECO:0000313" key="12">
    <source>
        <dbReference type="Proteomes" id="UP000182975"/>
    </source>
</evidence>
<dbReference type="GO" id="GO:0046872">
    <property type="term" value="F:metal ion binding"/>
    <property type="evidence" value="ECO:0007669"/>
    <property type="project" value="UniProtKB-KW"/>
</dbReference>
<keyword evidence="5" id="KW-0378">Hydrolase</keyword>
<proteinExistence type="inferred from homology"/>
<dbReference type="GO" id="GO:0035485">
    <property type="term" value="F:adenine/guanine mispair binding"/>
    <property type="evidence" value="ECO:0007669"/>
    <property type="project" value="TreeGrafter"/>
</dbReference>
<dbReference type="STRING" id="79604.AAY81_04820"/>
<evidence type="ECO:0000256" key="4">
    <source>
        <dbReference type="ARBA" id="ARBA00022763"/>
    </source>
</evidence>
<dbReference type="InterPro" id="IPR003265">
    <property type="entry name" value="HhH-GPD_domain"/>
</dbReference>
<dbReference type="PROSITE" id="PS01155">
    <property type="entry name" value="ENDONUCLEASE_III_2"/>
    <property type="match status" value="1"/>
</dbReference>
<dbReference type="Gene3D" id="1.10.340.30">
    <property type="entry name" value="Hypothetical protein, domain 2"/>
    <property type="match status" value="1"/>
</dbReference>
<dbReference type="SUPFAM" id="SSF48150">
    <property type="entry name" value="DNA-glycosylase"/>
    <property type="match status" value="1"/>
</dbReference>
<organism evidence="11 12">
    <name type="scientific">Denitrobacterium detoxificans</name>
    <dbReference type="NCBI Taxonomy" id="79604"/>
    <lineage>
        <taxon>Bacteria</taxon>
        <taxon>Bacillati</taxon>
        <taxon>Actinomycetota</taxon>
        <taxon>Coriobacteriia</taxon>
        <taxon>Eggerthellales</taxon>
        <taxon>Eggerthellaceae</taxon>
        <taxon>Denitrobacterium</taxon>
    </lineage>
</organism>
<evidence type="ECO:0000256" key="3">
    <source>
        <dbReference type="ARBA" id="ARBA00022723"/>
    </source>
</evidence>
<comment type="similarity">
    <text evidence="2">Belongs to the Nth/MutY family.</text>
</comment>
<dbReference type="KEGG" id="ddt:AAY81_04820"/>
<evidence type="ECO:0000256" key="1">
    <source>
        <dbReference type="ARBA" id="ARBA00001966"/>
    </source>
</evidence>
<dbReference type="PATRIC" id="fig|79604.3.peg.980"/>
<feature type="domain" description="HhH-GPD" evidence="10">
    <location>
        <begin position="40"/>
        <end position="188"/>
    </location>
</feature>
<dbReference type="PANTHER" id="PTHR42944:SF1">
    <property type="entry name" value="ADENINE DNA GLYCOSYLASE"/>
    <property type="match status" value="1"/>
</dbReference>
<reference evidence="12" key="1">
    <citation type="submission" date="2016-10" db="EMBL/GenBank/DDBJ databases">
        <authorList>
            <person name="Varghese N."/>
        </authorList>
    </citation>
    <scope>NUCLEOTIDE SEQUENCE [LARGE SCALE GENOMIC DNA]</scope>
    <source>
        <strain evidence="12">DSM 21843</strain>
    </source>
</reference>
<dbReference type="GO" id="GO:0006298">
    <property type="term" value="P:mismatch repair"/>
    <property type="evidence" value="ECO:0007669"/>
    <property type="project" value="TreeGrafter"/>
</dbReference>
<evidence type="ECO:0000256" key="7">
    <source>
        <dbReference type="ARBA" id="ARBA00023014"/>
    </source>
</evidence>
<keyword evidence="7" id="KW-0411">Iron-sulfur</keyword>
<sequence>MLSIAEFQDRVYEAGRLYEREGLPWRYIDDPYAVYLSEVMLQQTQVKRVLEYWPRFLDAFPTVESLALAEPAAVLGLWQGLGYNRRALSLLKCAKECVERFDSALPTQERDLLSLPGIGPSTAAGIISFAHNRPSVYIETNVRTVFIDQFFPEEDEVHDKQIEPLVRESCPQDDARRWYYALLDWGAHIKQTKGNASRRSKSYTRQSRFEGSRRQKRAFVVRELLSHQGIPAEHMKNSLDAFEVAAGREATTQELFDGIVSDLQREGFLRVEGGRLFS</sequence>
<dbReference type="InterPro" id="IPR023170">
    <property type="entry name" value="HhH_base_excis_C"/>
</dbReference>
<dbReference type="PANTHER" id="PTHR42944">
    <property type="entry name" value="ADENINE DNA GLYCOSYLASE"/>
    <property type="match status" value="1"/>
</dbReference>
<dbReference type="InterPro" id="IPR044298">
    <property type="entry name" value="MIG/MutY"/>
</dbReference>
<evidence type="ECO:0000256" key="6">
    <source>
        <dbReference type="ARBA" id="ARBA00023004"/>
    </source>
</evidence>
<dbReference type="InterPro" id="IPR004036">
    <property type="entry name" value="Endonuclease-III-like_CS2"/>
</dbReference>
<dbReference type="InterPro" id="IPR011257">
    <property type="entry name" value="DNA_glycosylase"/>
</dbReference>
<accession>A0A172RXW2</accession>
<protein>
    <submittedName>
        <fullName evidence="11">A/G-specific DNA-adenine glycosylase</fullName>
    </submittedName>
</protein>
<comment type="cofactor">
    <cofactor evidence="1">
        <name>[4Fe-4S] cluster</name>
        <dbReference type="ChEBI" id="CHEBI:49883"/>
    </cofactor>
</comment>
<keyword evidence="12" id="KW-1185">Reference proteome</keyword>
<evidence type="ECO:0000256" key="2">
    <source>
        <dbReference type="ARBA" id="ARBA00008343"/>
    </source>
</evidence>
<dbReference type="GO" id="GO:0006284">
    <property type="term" value="P:base-excision repair"/>
    <property type="evidence" value="ECO:0007669"/>
    <property type="project" value="InterPro"/>
</dbReference>
<keyword evidence="9" id="KW-0326">Glycosidase</keyword>
<evidence type="ECO:0000256" key="5">
    <source>
        <dbReference type="ARBA" id="ARBA00022801"/>
    </source>
</evidence>
<evidence type="ECO:0000313" key="11">
    <source>
        <dbReference type="EMBL" id="SEO99973.1"/>
    </source>
</evidence>
<dbReference type="EMBL" id="FOEC01000017">
    <property type="protein sequence ID" value="SEO99973.1"/>
    <property type="molecule type" value="Genomic_DNA"/>
</dbReference>
<dbReference type="GO" id="GO:0051536">
    <property type="term" value="F:iron-sulfur cluster binding"/>
    <property type="evidence" value="ECO:0007669"/>
    <property type="project" value="UniProtKB-KW"/>
</dbReference>